<sequence>MVGIHRCFGAHSPIKFNLQTIPSPASSRDPYSTRHVQFTQLRFGTKRTTEAAYKQFYVSVTVNAGHENAGFYKYSPKRSLASEKEEKQLLTAKTGQTRSLAAALVIGPHPQATLTANKTKADEKTSGFERKQLTSRIRQRDEDGMIQWGFDLDDVNEQEEGTDMSDNNLPTVCIEFPGDDPKAPPPPPERLGIEIGSYWSIRREGKKQSSWIRKILNLSSSSGGTQDIFYSNMCHIVALKANPSVFPPRSDYAATIDVRPEVSDTDYGGRYYPKVTLSTTDSVEVEHTFTPGKFRTLLTF</sequence>
<name>A0A067T0Z9_GALM3</name>
<evidence type="ECO:0000313" key="1">
    <source>
        <dbReference type="EMBL" id="KDR76821.1"/>
    </source>
</evidence>
<evidence type="ECO:0000313" key="2">
    <source>
        <dbReference type="Proteomes" id="UP000027222"/>
    </source>
</evidence>
<accession>A0A067T0Z9</accession>
<dbReference type="EMBL" id="KL142378">
    <property type="protein sequence ID" value="KDR76821.1"/>
    <property type="molecule type" value="Genomic_DNA"/>
</dbReference>
<dbReference type="OrthoDB" id="3067933at2759"/>
<protein>
    <submittedName>
        <fullName evidence="1">Uncharacterized protein</fullName>
    </submittedName>
</protein>
<organism evidence="1 2">
    <name type="scientific">Galerina marginata (strain CBS 339.88)</name>
    <dbReference type="NCBI Taxonomy" id="685588"/>
    <lineage>
        <taxon>Eukaryota</taxon>
        <taxon>Fungi</taxon>
        <taxon>Dikarya</taxon>
        <taxon>Basidiomycota</taxon>
        <taxon>Agaricomycotina</taxon>
        <taxon>Agaricomycetes</taxon>
        <taxon>Agaricomycetidae</taxon>
        <taxon>Agaricales</taxon>
        <taxon>Agaricineae</taxon>
        <taxon>Strophariaceae</taxon>
        <taxon>Galerina</taxon>
    </lineage>
</organism>
<reference evidence="2" key="1">
    <citation type="journal article" date="2014" name="Proc. Natl. Acad. Sci. U.S.A.">
        <title>Extensive sampling of basidiomycete genomes demonstrates inadequacy of the white-rot/brown-rot paradigm for wood decay fungi.</title>
        <authorList>
            <person name="Riley R."/>
            <person name="Salamov A.A."/>
            <person name="Brown D.W."/>
            <person name="Nagy L.G."/>
            <person name="Floudas D."/>
            <person name="Held B.W."/>
            <person name="Levasseur A."/>
            <person name="Lombard V."/>
            <person name="Morin E."/>
            <person name="Otillar R."/>
            <person name="Lindquist E.A."/>
            <person name="Sun H."/>
            <person name="LaButti K.M."/>
            <person name="Schmutz J."/>
            <person name="Jabbour D."/>
            <person name="Luo H."/>
            <person name="Baker S.E."/>
            <person name="Pisabarro A.G."/>
            <person name="Walton J.D."/>
            <person name="Blanchette R.A."/>
            <person name="Henrissat B."/>
            <person name="Martin F."/>
            <person name="Cullen D."/>
            <person name="Hibbett D.S."/>
            <person name="Grigoriev I.V."/>
        </authorList>
    </citation>
    <scope>NUCLEOTIDE SEQUENCE [LARGE SCALE GENOMIC DNA]</scope>
    <source>
        <strain evidence="2">CBS 339.88</strain>
    </source>
</reference>
<gene>
    <name evidence="1" type="ORF">GALMADRAFT_1328780</name>
</gene>
<keyword evidence="2" id="KW-1185">Reference proteome</keyword>
<dbReference type="AlphaFoldDB" id="A0A067T0Z9"/>
<dbReference type="Proteomes" id="UP000027222">
    <property type="component" value="Unassembled WGS sequence"/>
</dbReference>
<dbReference type="HOGENOM" id="CLU_080759_0_0_1"/>
<proteinExistence type="predicted"/>